<reference evidence="3" key="1">
    <citation type="submission" date="2017-09" db="EMBL/GenBank/DDBJ databases">
        <title>Polyketide synthases of a Diaporthe helianthi virulent isolate.</title>
        <authorList>
            <person name="Baroncelli R."/>
        </authorList>
    </citation>
    <scope>NUCLEOTIDE SEQUENCE [LARGE SCALE GENOMIC DNA]</scope>
    <source>
        <strain evidence="3">7/96</strain>
    </source>
</reference>
<keyword evidence="4" id="KW-1185">Reference proteome</keyword>
<dbReference type="STRING" id="158607.A0A2P5I4M6"/>
<feature type="domain" description="FAS1" evidence="2">
    <location>
        <begin position="211"/>
        <end position="354"/>
    </location>
</feature>
<dbReference type="Gene3D" id="2.30.180.10">
    <property type="entry name" value="FAS1 domain"/>
    <property type="match status" value="2"/>
</dbReference>
<dbReference type="Pfam" id="PF02469">
    <property type="entry name" value="Fasciclin"/>
    <property type="match status" value="1"/>
</dbReference>
<feature type="chain" id="PRO_5015166908" description="FAS1 domain-containing protein" evidence="1">
    <location>
        <begin position="21"/>
        <end position="373"/>
    </location>
</feature>
<gene>
    <name evidence="3" type="ORF">DHEL01_v204172</name>
</gene>
<sequence length="373" mass="39123">MAPRCLSAAVMPALLAVANAQGQALLSTIATVPELSSFSAVILASGGSEPNPAFEERFNSVLDRRNYTALAPTNEVSNYDSQSSKYMVVIKRFDPSKAIDKIPPALVEALTAAPAYPIFESIIRTHVAEGFFTSADVVSASPFEAIQGFPLAAAAVGGGQVILVNNQAQIVAVDTFASNGIVHHIDQVLNPFTDYFGISNATGPPTISDSDGTVADILLSDERLSTIRHILQALSPDLINIRLALAEAGGTPQIFAVPSNDAFADLPDSTVDVSVAPSNQVLSLQLYSFGLLNADARFADLDFSSGPINVPSTLTGINVTASQVDGGATFLNNAAIQEQVCGSNGCVWIVDRVLDPLYLAFGPLNRDLAFAGR</sequence>
<evidence type="ECO:0000313" key="3">
    <source>
        <dbReference type="EMBL" id="POS77424.1"/>
    </source>
</evidence>
<keyword evidence="1" id="KW-0732">Signal</keyword>
<accession>A0A2P5I4M6</accession>
<name>A0A2P5I4M6_DIAHE</name>
<dbReference type="PANTHER" id="PTHR10900:SF77">
    <property type="entry name" value="FI19380P1"/>
    <property type="match status" value="1"/>
</dbReference>
<dbReference type="InterPro" id="IPR036378">
    <property type="entry name" value="FAS1_dom_sf"/>
</dbReference>
<comment type="caution">
    <text evidence="3">The sequence shown here is derived from an EMBL/GenBank/DDBJ whole genome shotgun (WGS) entry which is preliminary data.</text>
</comment>
<dbReference type="PROSITE" id="PS50213">
    <property type="entry name" value="FAS1"/>
    <property type="match status" value="2"/>
</dbReference>
<organism evidence="3 4">
    <name type="scientific">Diaporthe helianthi</name>
    <dbReference type="NCBI Taxonomy" id="158607"/>
    <lineage>
        <taxon>Eukaryota</taxon>
        <taxon>Fungi</taxon>
        <taxon>Dikarya</taxon>
        <taxon>Ascomycota</taxon>
        <taxon>Pezizomycotina</taxon>
        <taxon>Sordariomycetes</taxon>
        <taxon>Sordariomycetidae</taxon>
        <taxon>Diaporthales</taxon>
        <taxon>Diaporthaceae</taxon>
        <taxon>Diaporthe</taxon>
    </lineage>
</organism>
<proteinExistence type="predicted"/>
<dbReference type="EMBL" id="MAVT02000271">
    <property type="protein sequence ID" value="POS77424.1"/>
    <property type="molecule type" value="Genomic_DNA"/>
</dbReference>
<dbReference type="AlphaFoldDB" id="A0A2P5I4M6"/>
<dbReference type="SMART" id="SM00554">
    <property type="entry name" value="FAS1"/>
    <property type="match status" value="2"/>
</dbReference>
<dbReference type="Proteomes" id="UP000094444">
    <property type="component" value="Unassembled WGS sequence"/>
</dbReference>
<protein>
    <recommendedName>
        <fullName evidence="2">FAS1 domain-containing protein</fullName>
    </recommendedName>
</protein>
<feature type="signal peptide" evidence="1">
    <location>
        <begin position="1"/>
        <end position="20"/>
    </location>
</feature>
<evidence type="ECO:0000256" key="1">
    <source>
        <dbReference type="SAM" id="SignalP"/>
    </source>
</evidence>
<evidence type="ECO:0000259" key="2">
    <source>
        <dbReference type="PROSITE" id="PS50213"/>
    </source>
</evidence>
<dbReference type="InterPro" id="IPR000782">
    <property type="entry name" value="FAS1_domain"/>
</dbReference>
<dbReference type="SUPFAM" id="SSF82153">
    <property type="entry name" value="FAS1 domain"/>
    <property type="match status" value="2"/>
</dbReference>
<dbReference type="InterPro" id="IPR050904">
    <property type="entry name" value="Adhesion/Biosynth-related"/>
</dbReference>
<dbReference type="PANTHER" id="PTHR10900">
    <property type="entry name" value="PERIOSTIN-RELATED"/>
    <property type="match status" value="1"/>
</dbReference>
<evidence type="ECO:0000313" key="4">
    <source>
        <dbReference type="Proteomes" id="UP000094444"/>
    </source>
</evidence>
<dbReference type="InParanoid" id="A0A2P5I4M6"/>
<dbReference type="OrthoDB" id="286301at2759"/>
<feature type="domain" description="FAS1" evidence="2">
    <location>
        <begin position="22"/>
        <end position="189"/>
    </location>
</feature>